<proteinExistence type="predicted"/>
<evidence type="ECO:0000313" key="3">
    <source>
        <dbReference type="Proteomes" id="UP000664857"/>
    </source>
</evidence>
<protein>
    <submittedName>
        <fullName evidence="2">Uncharacterized protein</fullName>
    </submittedName>
</protein>
<keyword evidence="1" id="KW-0812">Transmembrane</keyword>
<sequence length="57" mass="6287">MCKSRRQAVLLATYLIGLGVAALSLKIAISIGIVLSILWLFNHDIVSFNQNNMKRGN</sequence>
<reference evidence="2 3" key="1">
    <citation type="submission" date="2021-03" db="EMBL/GenBank/DDBJ databases">
        <title>Enterococcal diversity collection.</title>
        <authorList>
            <person name="Gilmore M.S."/>
            <person name="Schwartzman J."/>
            <person name="Van Tyne D."/>
            <person name="Martin M."/>
            <person name="Earl A.M."/>
            <person name="Manson A.L."/>
            <person name="Straub T."/>
            <person name="Salamzade R."/>
            <person name="Saavedra J."/>
            <person name="Lebreton F."/>
            <person name="Prichula J."/>
            <person name="Schaufler K."/>
            <person name="Gaca A."/>
            <person name="Sgardioli B."/>
            <person name="Wagenaar J."/>
            <person name="Strong T."/>
        </authorList>
    </citation>
    <scope>NUCLEOTIDE SEQUENCE [LARGE SCALE GENOMIC DNA]</scope>
    <source>
        <strain evidence="2 3">DIV0080</strain>
    </source>
</reference>
<evidence type="ECO:0000313" key="2">
    <source>
        <dbReference type="EMBL" id="MBO0476181.1"/>
    </source>
</evidence>
<dbReference type="EMBL" id="JAFLVX010000011">
    <property type="protein sequence ID" value="MBO0476181.1"/>
    <property type="molecule type" value="Genomic_DNA"/>
</dbReference>
<evidence type="ECO:0000256" key="1">
    <source>
        <dbReference type="SAM" id="Phobius"/>
    </source>
</evidence>
<dbReference type="Proteomes" id="UP000664857">
    <property type="component" value="Unassembled WGS sequence"/>
</dbReference>
<organism evidence="2 3">
    <name type="scientific">Candidatus Vagococcus giribetii</name>
    <dbReference type="NCBI Taxonomy" id="2230876"/>
    <lineage>
        <taxon>Bacteria</taxon>
        <taxon>Bacillati</taxon>
        <taxon>Bacillota</taxon>
        <taxon>Bacilli</taxon>
        <taxon>Lactobacillales</taxon>
        <taxon>Enterococcaceae</taxon>
        <taxon>Vagococcus</taxon>
    </lineage>
</organism>
<feature type="transmembrane region" description="Helical" evidence="1">
    <location>
        <begin position="12"/>
        <end position="41"/>
    </location>
</feature>
<keyword evidence="1" id="KW-0472">Membrane</keyword>
<comment type="caution">
    <text evidence="2">The sequence shown here is derived from an EMBL/GenBank/DDBJ whole genome shotgun (WGS) entry which is preliminary data.</text>
</comment>
<keyword evidence="1" id="KW-1133">Transmembrane helix</keyword>
<dbReference type="RefSeq" id="WP_206965100.1">
    <property type="nucleotide sequence ID" value="NZ_JAFLVX010000011.1"/>
</dbReference>
<accession>A0ABS3HTM8</accession>
<name>A0ABS3HTM8_9ENTE</name>
<gene>
    <name evidence="2" type="ORF">DOK76_03810</name>
</gene>
<keyword evidence="3" id="KW-1185">Reference proteome</keyword>